<proteinExistence type="predicted"/>
<evidence type="ECO:0000313" key="1">
    <source>
        <dbReference type="EMBL" id="SAL68250.1"/>
    </source>
</evidence>
<sequence length="42" mass="4450">MRAEERMGILFQRGALFSSLSVLDNGALPLIEPTALACSAAE</sequence>
<comment type="caution">
    <text evidence="1">The sequence shown here is derived from an EMBL/GenBank/DDBJ whole genome shotgun (WGS) entry which is preliminary data.</text>
</comment>
<dbReference type="STRING" id="326474.AWB65_06686"/>
<dbReference type="AlphaFoldDB" id="A0A158JIR9"/>
<name>A0A158JIR9_9BURK</name>
<gene>
    <name evidence="1" type="ORF">AWB65_06686</name>
</gene>
<dbReference type="EMBL" id="FCNW02000104">
    <property type="protein sequence ID" value="SAL68250.1"/>
    <property type="molecule type" value="Genomic_DNA"/>
</dbReference>
<organism evidence="1 2">
    <name type="scientific">Caballeronia humi</name>
    <dbReference type="NCBI Taxonomy" id="326474"/>
    <lineage>
        <taxon>Bacteria</taxon>
        <taxon>Pseudomonadati</taxon>
        <taxon>Pseudomonadota</taxon>
        <taxon>Betaproteobacteria</taxon>
        <taxon>Burkholderiales</taxon>
        <taxon>Burkholderiaceae</taxon>
        <taxon>Caballeronia</taxon>
    </lineage>
</organism>
<protein>
    <submittedName>
        <fullName evidence="1">Uncharacterized protein</fullName>
    </submittedName>
</protein>
<reference evidence="1" key="1">
    <citation type="submission" date="2016-01" db="EMBL/GenBank/DDBJ databases">
        <authorList>
            <person name="Peeters C."/>
        </authorList>
    </citation>
    <scope>NUCLEOTIDE SEQUENCE [LARGE SCALE GENOMIC DNA]</scope>
    <source>
        <strain evidence="1">LMG 22934</strain>
    </source>
</reference>
<accession>A0A158JIR9</accession>
<keyword evidence="2" id="KW-1185">Reference proteome</keyword>
<dbReference type="Proteomes" id="UP000054977">
    <property type="component" value="Unassembled WGS sequence"/>
</dbReference>
<evidence type="ECO:0000313" key="2">
    <source>
        <dbReference type="Proteomes" id="UP000054977"/>
    </source>
</evidence>